<dbReference type="GO" id="GO:0005829">
    <property type="term" value="C:cytosol"/>
    <property type="evidence" value="ECO:0007669"/>
    <property type="project" value="TreeGrafter"/>
</dbReference>
<dbReference type="SUPFAM" id="SSF111148">
    <property type="entry name" value="YggX-like"/>
    <property type="match status" value="1"/>
</dbReference>
<reference evidence="6 7" key="1">
    <citation type="submission" date="2019-04" db="EMBL/GenBank/DDBJ databases">
        <title>Taxonomy of novel Haliea sp. from mangrove soil of West Coast of India.</title>
        <authorList>
            <person name="Verma A."/>
            <person name="Kumar P."/>
            <person name="Krishnamurthi S."/>
        </authorList>
    </citation>
    <scope>NUCLEOTIDE SEQUENCE [LARGE SCALE GENOMIC DNA]</scope>
    <source>
        <strain evidence="6 7">SAOS-164</strain>
    </source>
</reference>
<keyword evidence="7" id="KW-1185">Reference proteome</keyword>
<dbReference type="Pfam" id="PF04362">
    <property type="entry name" value="Iron_traffic"/>
    <property type="match status" value="1"/>
</dbReference>
<evidence type="ECO:0000313" key="6">
    <source>
        <dbReference type="EMBL" id="TGD72631.1"/>
    </source>
</evidence>
<sequence length="90" mass="10466">MARTVFCRKYQQEMEGLDAPPYPGPKGQDIFDNVSKQAWQDWQAQQTMLINEKHLSLVDPDARKYLQEEMEKFFAGEEHDTAEGYVPPSE</sequence>
<dbReference type="RefSeq" id="WP_135444928.1">
    <property type="nucleotide sequence ID" value="NZ_SRLE01000009.1"/>
</dbReference>
<evidence type="ECO:0000313" key="7">
    <source>
        <dbReference type="Proteomes" id="UP000298050"/>
    </source>
</evidence>
<dbReference type="GO" id="GO:0005506">
    <property type="term" value="F:iron ion binding"/>
    <property type="evidence" value="ECO:0007669"/>
    <property type="project" value="UniProtKB-UniRule"/>
</dbReference>
<dbReference type="FunFam" id="1.10.3880.10:FF:000001">
    <property type="entry name" value="Probable Fe(2+)-trafficking protein"/>
    <property type="match status" value="1"/>
</dbReference>
<dbReference type="Proteomes" id="UP000298050">
    <property type="component" value="Unassembled WGS sequence"/>
</dbReference>
<dbReference type="HAMAP" id="MF_00686">
    <property type="entry name" value="Fe_traffic_YggX"/>
    <property type="match status" value="1"/>
</dbReference>
<evidence type="ECO:0000256" key="2">
    <source>
        <dbReference type="ARBA" id="ARBA00053793"/>
    </source>
</evidence>
<dbReference type="PANTHER" id="PTHR36965:SF1">
    <property type="entry name" value="FE(2+)-TRAFFICKING PROTEIN-RELATED"/>
    <property type="match status" value="1"/>
</dbReference>
<organism evidence="6 7">
    <name type="scientific">Mangrovimicrobium sediminis</name>
    <dbReference type="NCBI Taxonomy" id="2562682"/>
    <lineage>
        <taxon>Bacteria</taxon>
        <taxon>Pseudomonadati</taxon>
        <taxon>Pseudomonadota</taxon>
        <taxon>Gammaproteobacteria</taxon>
        <taxon>Cellvibrionales</taxon>
        <taxon>Halieaceae</taxon>
        <taxon>Mangrovimicrobium</taxon>
    </lineage>
</organism>
<protein>
    <recommendedName>
        <fullName evidence="4 5">Probable Fe(2+)-trafficking protein</fullName>
    </recommendedName>
</protein>
<accession>A0A4Z0LZE1</accession>
<name>A0A4Z0LZE1_9GAMM</name>
<dbReference type="EMBL" id="SRLE01000009">
    <property type="protein sequence ID" value="TGD72631.1"/>
    <property type="molecule type" value="Genomic_DNA"/>
</dbReference>
<gene>
    <name evidence="6" type="ORF">E4634_13990</name>
</gene>
<dbReference type="GO" id="GO:0034599">
    <property type="term" value="P:cellular response to oxidative stress"/>
    <property type="evidence" value="ECO:0007669"/>
    <property type="project" value="TreeGrafter"/>
</dbReference>
<comment type="function">
    <text evidence="2">Could be a mediator in iron transactions between iron acquisition and iron-requiring processes, such as synthesis and/or repair of Fe-S clusters in biosynthetic enzymes. Necessary to maintain high levels of aconitase under oxidative stress.</text>
</comment>
<dbReference type="PANTHER" id="PTHR36965">
    <property type="entry name" value="FE(2+)-TRAFFICKING PROTEIN-RELATED"/>
    <property type="match status" value="1"/>
</dbReference>
<dbReference type="Gene3D" id="1.10.3880.10">
    <property type="entry name" value="Fe(II) trafficking protein YggX"/>
    <property type="match status" value="1"/>
</dbReference>
<comment type="caution">
    <text evidence="6">The sequence shown here is derived from an EMBL/GenBank/DDBJ whole genome shotgun (WGS) entry which is preliminary data.</text>
</comment>
<evidence type="ECO:0000256" key="1">
    <source>
        <dbReference type="ARBA" id="ARBA00023004"/>
    </source>
</evidence>
<dbReference type="OrthoDB" id="9804318at2"/>
<comment type="similarity">
    <text evidence="3 5">Belongs to the Fe(2+)-trafficking protein family.</text>
</comment>
<dbReference type="InterPro" id="IPR036766">
    <property type="entry name" value="Fe_traffick_prot_YggX_sf"/>
</dbReference>
<evidence type="ECO:0000256" key="3">
    <source>
        <dbReference type="ARBA" id="ARBA00061679"/>
    </source>
</evidence>
<dbReference type="NCBIfam" id="NF003817">
    <property type="entry name" value="PRK05408.1"/>
    <property type="match status" value="1"/>
</dbReference>
<evidence type="ECO:0000256" key="4">
    <source>
        <dbReference type="ARBA" id="ARBA00070403"/>
    </source>
</evidence>
<dbReference type="AlphaFoldDB" id="A0A4Z0LZE1"/>
<keyword evidence="1 5" id="KW-0408">Iron</keyword>
<dbReference type="InterPro" id="IPR007457">
    <property type="entry name" value="Fe_traffick_prot_YggX"/>
</dbReference>
<dbReference type="PIRSF" id="PIRSF029827">
    <property type="entry name" value="Fe_traffic_YggX"/>
    <property type="match status" value="1"/>
</dbReference>
<evidence type="ECO:0000256" key="5">
    <source>
        <dbReference type="HAMAP-Rule" id="MF_00686"/>
    </source>
</evidence>
<proteinExistence type="inferred from homology"/>